<evidence type="ECO:0000313" key="1">
    <source>
        <dbReference type="EMBL" id="MFD3394282.1"/>
    </source>
</evidence>
<evidence type="ECO:0000313" key="2">
    <source>
        <dbReference type="Proteomes" id="UP001598138"/>
    </source>
</evidence>
<dbReference type="SUPFAM" id="SSF51971">
    <property type="entry name" value="Nucleotide-binding domain"/>
    <property type="match status" value="1"/>
</dbReference>
<dbReference type="RefSeq" id="WP_377983525.1">
    <property type="nucleotide sequence ID" value="NZ_JBBKXZ010000002.1"/>
</dbReference>
<dbReference type="NCBIfam" id="NF005545">
    <property type="entry name" value="PRK07208.1-1"/>
    <property type="match status" value="1"/>
</dbReference>
<sequence length="492" mass="55525">MDFRMKKVAIIGAGPAGLTAAYLLGKSGIPVQVFEKDPTYVGGISRTESYKGYHFDIGGHRFFSKSQEVEDFWTEILGDELLERPRSSRIFYNKNFFSYPLVAMEALFKLGVFESILCVLSYLQSKAFPIKNPQNFEDWVTNQFGKRLFNIFFKTYTEKVWGIPCNQISADWAAQRIKGLSLSSAIWNALFSSQNKKKKGDALIKTLIDSFRYPKTGPGRMWEVCAEKSKAMGVEIIMNTGVQKIEKTDGTWQVHTSDGKKVGDFSHVLSTAPMRELIPNILPQMPSKSLVAASKLAYRDFLTVVLICRDKDAFTDNWIYIHDPSVQVGRIQNFKSWSPFMVPDPTMACYGLEYFCFEGDGLWDSSDDALIALGKKEIAQIGLTDPSSVLDGYVVRQPKAYPVYDHEYKDHLANIREDLEAYSGLSLIGRNGMHKYNNQDHSMMTAMLAVKNIVAGKEVYNLWDVNEDAEYHEGGDRGAENKLVGRAVPKKI</sequence>
<dbReference type="InterPro" id="IPR036188">
    <property type="entry name" value="FAD/NAD-bd_sf"/>
</dbReference>
<dbReference type="NCBIfam" id="NF005546">
    <property type="entry name" value="PRK07208.1-2"/>
    <property type="match status" value="1"/>
</dbReference>
<proteinExistence type="predicted"/>
<gene>
    <name evidence="1" type="ORF">U0R10_06590</name>
</gene>
<name>A0ABW6DBK8_9BACT</name>
<reference evidence="1 2" key="1">
    <citation type="submission" date="2024-03" db="EMBL/GenBank/DDBJ databases">
        <title>Aquirufa genome sequencing.</title>
        <authorList>
            <person name="Pitt A."/>
            <person name="Hahn M.W."/>
        </authorList>
    </citation>
    <scope>NUCLEOTIDE SEQUENCE [LARGE SCALE GENOMIC DNA]</scope>
    <source>
        <strain evidence="1 2">OSTEICH-129V</strain>
    </source>
</reference>
<dbReference type="PRINTS" id="PR00419">
    <property type="entry name" value="ADXRDTASE"/>
</dbReference>
<dbReference type="PANTHER" id="PTHR21197:SF0">
    <property type="entry name" value="UDP-GALACTOPYRANOSE MUTASE"/>
    <property type="match status" value="1"/>
</dbReference>
<dbReference type="NCBIfam" id="NF005548">
    <property type="entry name" value="PRK07208.1-4"/>
    <property type="match status" value="1"/>
</dbReference>
<dbReference type="EMBL" id="JBBKXZ010000002">
    <property type="protein sequence ID" value="MFD3394282.1"/>
    <property type="molecule type" value="Genomic_DNA"/>
</dbReference>
<dbReference type="Pfam" id="PF13450">
    <property type="entry name" value="NAD_binding_8"/>
    <property type="match status" value="1"/>
</dbReference>
<comment type="caution">
    <text evidence="1">The sequence shown here is derived from an EMBL/GenBank/DDBJ whole genome shotgun (WGS) entry which is preliminary data.</text>
</comment>
<organism evidence="1 2">
    <name type="scientific">Aquirufa avitistagni</name>
    <dbReference type="NCBI Taxonomy" id="3104728"/>
    <lineage>
        <taxon>Bacteria</taxon>
        <taxon>Pseudomonadati</taxon>
        <taxon>Bacteroidota</taxon>
        <taxon>Cytophagia</taxon>
        <taxon>Cytophagales</taxon>
        <taxon>Flectobacillaceae</taxon>
        <taxon>Aquirufa</taxon>
    </lineage>
</organism>
<accession>A0ABW6DBK8</accession>
<protein>
    <submittedName>
        <fullName evidence="1">NAD(P)/FAD-dependent oxidoreductase</fullName>
    </submittedName>
</protein>
<dbReference type="Proteomes" id="UP001598138">
    <property type="component" value="Unassembled WGS sequence"/>
</dbReference>
<dbReference type="Gene3D" id="3.50.50.60">
    <property type="entry name" value="FAD/NAD(P)-binding domain"/>
    <property type="match status" value="1"/>
</dbReference>
<keyword evidence="2" id="KW-1185">Reference proteome</keyword>
<dbReference type="PANTHER" id="PTHR21197">
    <property type="entry name" value="UDP-GALACTOPYRANOSE MUTASE"/>
    <property type="match status" value="1"/>
</dbReference>